<dbReference type="GO" id="GO:0005576">
    <property type="term" value="C:extracellular region"/>
    <property type="evidence" value="ECO:0007669"/>
    <property type="project" value="InterPro"/>
</dbReference>
<protein>
    <submittedName>
        <fullName evidence="3">SFRICE_009975</fullName>
    </submittedName>
</protein>
<dbReference type="GO" id="GO:0008061">
    <property type="term" value="F:chitin binding"/>
    <property type="evidence" value="ECO:0007669"/>
    <property type="project" value="InterPro"/>
</dbReference>
<evidence type="ECO:0000313" key="3">
    <source>
        <dbReference type="EMBL" id="SOQ37346.1"/>
    </source>
</evidence>
<feature type="signal peptide" evidence="1">
    <location>
        <begin position="1"/>
        <end position="22"/>
    </location>
</feature>
<reference evidence="3" key="1">
    <citation type="submission" date="2016-07" db="EMBL/GenBank/DDBJ databases">
        <authorList>
            <person name="Bretaudeau A."/>
        </authorList>
    </citation>
    <scope>NUCLEOTIDE SEQUENCE</scope>
    <source>
        <strain evidence="3">Rice</strain>
        <tissue evidence="3">Whole body</tissue>
    </source>
</reference>
<dbReference type="InterPro" id="IPR036508">
    <property type="entry name" value="Chitin-bd_dom_sf"/>
</dbReference>
<proteinExistence type="predicted"/>
<name>A0A2H1V973_SPOFR</name>
<dbReference type="PROSITE" id="PS50940">
    <property type="entry name" value="CHIT_BIND_II"/>
    <property type="match status" value="1"/>
</dbReference>
<keyword evidence="1" id="KW-0732">Signal</keyword>
<dbReference type="SUPFAM" id="SSF57625">
    <property type="entry name" value="Invertebrate chitin-binding proteins"/>
    <property type="match status" value="1"/>
</dbReference>
<evidence type="ECO:0000259" key="2">
    <source>
        <dbReference type="PROSITE" id="PS50940"/>
    </source>
</evidence>
<sequence length="265" mass="29908">MFSVNLLSILLAISIYASSSTAYYINPNYDCGEFGFSCERNNRVRICDGNKLFGPTFICPPGTFCNEESTAVCEDAINYIDPALTRRLRCHRNERIANPNVPGCKGYILCVSNGNRFQGINLKCSGNTIFNGFTRSCTSPQKYKCPANNSTKSTPELYSTKSSPEWYGSDLTRKDPSYNNNKPTMSLNDRFSGQRPASIECKNYKFRVTQDDTPNGVTYFCPPRPVRGESSIRCTIFSNNFCVTLERDDEEQFVDNGAPYRRPRM</sequence>
<feature type="domain" description="Chitin-binding type-2" evidence="2">
    <location>
        <begin position="87"/>
        <end position="147"/>
    </location>
</feature>
<dbReference type="Gene3D" id="2.170.140.10">
    <property type="entry name" value="Chitin binding domain"/>
    <property type="match status" value="1"/>
</dbReference>
<dbReference type="AlphaFoldDB" id="A0A2H1V973"/>
<gene>
    <name evidence="3" type="ORF">SFRICE_009975</name>
</gene>
<evidence type="ECO:0000256" key="1">
    <source>
        <dbReference type="SAM" id="SignalP"/>
    </source>
</evidence>
<organism evidence="3">
    <name type="scientific">Spodoptera frugiperda</name>
    <name type="common">Fall armyworm</name>
    <dbReference type="NCBI Taxonomy" id="7108"/>
    <lineage>
        <taxon>Eukaryota</taxon>
        <taxon>Metazoa</taxon>
        <taxon>Ecdysozoa</taxon>
        <taxon>Arthropoda</taxon>
        <taxon>Hexapoda</taxon>
        <taxon>Insecta</taxon>
        <taxon>Pterygota</taxon>
        <taxon>Neoptera</taxon>
        <taxon>Endopterygota</taxon>
        <taxon>Lepidoptera</taxon>
        <taxon>Glossata</taxon>
        <taxon>Ditrysia</taxon>
        <taxon>Noctuoidea</taxon>
        <taxon>Noctuidae</taxon>
        <taxon>Amphipyrinae</taxon>
        <taxon>Spodoptera</taxon>
    </lineage>
</organism>
<dbReference type="EMBL" id="ODYU01001317">
    <property type="protein sequence ID" value="SOQ37346.1"/>
    <property type="molecule type" value="Genomic_DNA"/>
</dbReference>
<feature type="chain" id="PRO_5013715751" evidence="1">
    <location>
        <begin position="23"/>
        <end position="265"/>
    </location>
</feature>
<accession>A0A2H1V973</accession>
<dbReference type="InterPro" id="IPR002557">
    <property type="entry name" value="Chitin-bd_dom"/>
</dbReference>